<feature type="domain" description="Fibronectin type-III" evidence="2">
    <location>
        <begin position="1"/>
        <end position="89"/>
    </location>
</feature>
<feature type="domain" description="Fibronectin type-III" evidence="2">
    <location>
        <begin position="928"/>
        <end position="1026"/>
    </location>
</feature>
<feature type="domain" description="Fibronectin type-III" evidence="2">
    <location>
        <begin position="1027"/>
        <end position="1125"/>
    </location>
</feature>
<dbReference type="InterPro" id="IPR003961">
    <property type="entry name" value="FN3_dom"/>
</dbReference>
<dbReference type="PANTHER" id="PTHR46708:SF2">
    <property type="entry name" value="FIBRONECTIN TYPE-III DOMAIN-CONTAINING PROTEIN"/>
    <property type="match status" value="1"/>
</dbReference>
<proteinExistence type="predicted"/>
<feature type="domain" description="Fibronectin type-III" evidence="2">
    <location>
        <begin position="2089"/>
        <end position="2188"/>
    </location>
</feature>
<dbReference type="PANTHER" id="PTHR46708">
    <property type="entry name" value="TENASCIN"/>
    <property type="match status" value="1"/>
</dbReference>
<feature type="domain" description="Fibronectin type-III" evidence="2">
    <location>
        <begin position="364"/>
        <end position="456"/>
    </location>
</feature>
<dbReference type="Gene3D" id="2.60.40.10">
    <property type="entry name" value="Immunoglobulins"/>
    <property type="match status" value="14"/>
</dbReference>
<dbReference type="InterPro" id="IPR050991">
    <property type="entry name" value="ECM_Regulatory_Proteins"/>
</dbReference>
<evidence type="ECO:0000259" key="2">
    <source>
        <dbReference type="PROSITE" id="PS50853"/>
    </source>
</evidence>
<dbReference type="SMART" id="SM00060">
    <property type="entry name" value="FN3"/>
    <property type="match status" value="24"/>
</dbReference>
<accession>A0A6C0JND7</accession>
<dbReference type="CDD" id="cd00063">
    <property type="entry name" value="FN3"/>
    <property type="match status" value="1"/>
</dbReference>
<dbReference type="InterPro" id="IPR036116">
    <property type="entry name" value="FN3_sf"/>
</dbReference>
<feature type="domain" description="Fibronectin type-III" evidence="2">
    <location>
        <begin position="90"/>
        <end position="184"/>
    </location>
</feature>
<dbReference type="InterPro" id="IPR013783">
    <property type="entry name" value="Ig-like_fold"/>
</dbReference>
<protein>
    <recommendedName>
        <fullName evidence="2">Fibronectin type-III domain-containing protein</fullName>
    </recommendedName>
</protein>
<feature type="domain" description="Fibronectin type-III" evidence="2">
    <location>
        <begin position="1519"/>
        <end position="1620"/>
    </location>
</feature>
<keyword evidence="1" id="KW-0677">Repeat</keyword>
<sequence>MPITDISYNYITVSFNAPVGSPPIRYYGTAIPSTNYNKQTIITTPSQNTNTPMVFSGLVSGTTYTINITSVYSIGNVSSGNILATTTYAAPTNLSIINPTINSLTVGYTPPLGSTPIGYYATAVPNVTDNGQTIVNTSQTTATLINISNLVSGTLYNIYVNSVYDNGYASSTVSQGATLSNPPTNLIISDISYSYLKVGYTISNGSTALGYYATATNINNGLTISSNTSFLNPLEITGLISGTTYNVTITGVYSSNTTTSNYITVNTPSKQPVIIGINDFSYNFLTVSFNEPVGNTPNSYYATATPLNTNNYQQTKVSDITYTTDPIRISGLISGTIYSVAVSAIFNNGTVTSSSILGNTTAIFPTRLSVTNPTLYSLTVGYTPPISSPPIGYYAIATPLTIDNGQTIVNTSITTSTLIVISGLISGTIYNISVSAVYNTGNLISTTTAQGITLSYPPSGLISTGSTLTTVSIQFNAPSGNTPIGYYATAYPNQTNNGQIIKTTRSSLTNNLYLTIPDLISGTNYTVYSYSVYSNGDLSSNSVIIGTLSYPPTNLQFVIATPFSITISFTPPLGTLPESYTITTAQGGSGTALRTATSITINGLTPSTTYSGIILTAIYSSGNSSATMSSSQSTIGLPVTNLTVTDVSINYITLSFTPDNILLPDNYTIASDQGGSGFASKTSASITMNGLIPNTQYTNIAITSVYINRGTSVSNSINYYTLGYNTTGLITTPNLNSIDVSFNSPIQSNPPIGYFLTANPLTNNNEQRLITHPVNVSTTNIPTSINTIPITIPGLISGTTYVINVNTVYQSGNVISYPITSYTLSNSPTISRLNSTVGDASTNAIKIYFNAPSGSLPLSYSITVRPQQIDNGQDPIPITISGISRNDTSYNFKNLISGSTYDISMSAIYNIVINSTGYIISGNTLSTPPTLLSLNSNLNDASTNAITVYFNPPIGSLPLSYSATANPKQLDNSQNLINITGISRGVTSYTFKNLIPGTTYDISMAAIYDISVNSTSNFLTGNTLIAAPTLIAINSSQNDASTNSITVYFNSPVGGLPINYSASAIPRQNTIGQLPIPITGITRGATSYKFENLISGTTYDISLSAIYNTNTISTSNFLTGNTLSRAPTLVSLDIGTISTDPRTITVNFTPPVGSLPISYSATATPEQYDNGQQIIPITGISRGSTSYTFNNLISGTTYDISMAAVYDISINPTTNFLIGSTIASVPLLGTLTTVNETALNLTWSLPFGTLPRSYSLTANPKTRNNSQELVPITGISRGSTTYVINNLISGTTYDVSLSAVYSNTTTTSTSFLTLNTLSSYPTINNISNQTVTTLTVNFTKPTGSLPISYSLTANPQQKDNSQEIINVTGISRGSTTYIINGLKSGTTYDISMASVYDVSINSTPTITTSNTASNPPTLSGINLATITDPSTNAITVYFKNPIGSLPKSYLATITPQTSYNSQTKVTTTTIPINDTLNDVSFSVTGLVSGTRYDVSMAAVYSIVTNRTTGIVSGNTLANQPTILSVSNNNTDNRLSISYLAPSVGSAPIGYYTIATPLENFNNQQTITIPSNPSVTSFTNNNPIVLTTNIISGTTYRVVVGAIYDTGNQISSEIQGNSLSSLPTNLNVTSTTSTTFSITFNPPSGSAPKYYYAKAVPGSGTTITTLTGASTSINISGLSPATFYTITAYAGYNSNTTSVLNSFTTTSGTTYGLPPTALSTTSATATSVTISYTPPSTIPLYYSITAATTGSNTYGQGNLTITSASPTYTISNLFPGTAYIISVSAVYSTNIASTGTVNGNTLSNAATSLLINNISYTSFDVSFSAPTNSLTNPNQLFNVFASPSTTSRGQQSKTIYNYAINTISSSGINVNGLTSGTQYTVYVYSIYDTGNIVSIGITTNTLIVQPSITITNDVSYSFITANITSGYTPINYYVSYNTSTNSTYVNTNTQGDPIFKITGLNAGTSYNIKANATYDTGVVSSSDISGNTTALPVNITNINKNFTALTVSFSVPIATPIQSIPTGYYAVATPDGATSVLGQQQITTNVVSSSNTSLSINGLTSGTIYNCGVYSVFPNTSVVSSSSSVSTLASPPVITTTSVTATSITVNFNSPISTGPIAGDGIKYYAQLVRTSDTVSTDTSISPTTNNSITISSLLSGISYNVFVYAVYGSTNARASFASNPVTTTVNPPTNIYNANNILTTSLSVGFTPPNGTRPDSYNVYAYTASDSIYNSPKASTSGSIDPPVTLTNLSTGTTYQIRVDAIYGAITASSSYVFLVTHL</sequence>
<organism evidence="3">
    <name type="scientific">viral metagenome</name>
    <dbReference type="NCBI Taxonomy" id="1070528"/>
    <lineage>
        <taxon>unclassified sequences</taxon>
        <taxon>metagenomes</taxon>
        <taxon>organismal metagenomes</taxon>
    </lineage>
</organism>
<name>A0A6C0JND7_9ZZZZ</name>
<evidence type="ECO:0000313" key="3">
    <source>
        <dbReference type="EMBL" id="QHU06250.1"/>
    </source>
</evidence>
<dbReference type="PROSITE" id="PS50853">
    <property type="entry name" value="FN3"/>
    <property type="match status" value="15"/>
</dbReference>
<dbReference type="EMBL" id="MN740431">
    <property type="protein sequence ID" value="QHU06250.1"/>
    <property type="molecule type" value="Genomic_DNA"/>
</dbReference>
<feature type="domain" description="Fibronectin type-III" evidence="2">
    <location>
        <begin position="1621"/>
        <end position="1707"/>
    </location>
</feature>
<reference evidence="3" key="1">
    <citation type="journal article" date="2020" name="Nature">
        <title>Giant virus diversity and host interactions through global metagenomics.</title>
        <authorList>
            <person name="Schulz F."/>
            <person name="Roux S."/>
            <person name="Paez-Espino D."/>
            <person name="Jungbluth S."/>
            <person name="Walsh D.A."/>
            <person name="Denef V.J."/>
            <person name="McMahon K.D."/>
            <person name="Konstantinidis K.T."/>
            <person name="Eloe-Fadrosh E.A."/>
            <person name="Kyrpides N.C."/>
            <person name="Woyke T."/>
        </authorList>
    </citation>
    <scope>NUCLEOTIDE SEQUENCE</scope>
    <source>
        <strain evidence="3">GVMAG-M-3300027747-57</strain>
    </source>
</reference>
<feature type="domain" description="Fibronectin type-III" evidence="2">
    <location>
        <begin position="829"/>
        <end position="927"/>
    </location>
</feature>
<feature type="domain" description="Fibronectin type-III" evidence="2">
    <location>
        <begin position="1713"/>
        <end position="1803"/>
    </location>
</feature>
<dbReference type="Pfam" id="PF00041">
    <property type="entry name" value="fn3"/>
    <property type="match status" value="7"/>
</dbReference>
<feature type="domain" description="Fibronectin type-III" evidence="2">
    <location>
        <begin position="1225"/>
        <end position="1319"/>
    </location>
</feature>
<feature type="domain" description="Fibronectin type-III" evidence="2">
    <location>
        <begin position="457"/>
        <end position="553"/>
    </location>
</feature>
<feature type="domain" description="Fibronectin type-III" evidence="2">
    <location>
        <begin position="1126"/>
        <end position="1224"/>
    </location>
</feature>
<feature type="domain" description="Fibronectin type-III" evidence="2">
    <location>
        <begin position="1320"/>
        <end position="1416"/>
    </location>
</feature>
<feature type="domain" description="Fibronectin type-III" evidence="2">
    <location>
        <begin position="1804"/>
        <end position="1906"/>
    </location>
</feature>
<evidence type="ECO:0000256" key="1">
    <source>
        <dbReference type="ARBA" id="ARBA00022737"/>
    </source>
</evidence>
<dbReference type="SUPFAM" id="SSF49265">
    <property type="entry name" value="Fibronectin type III"/>
    <property type="match status" value="16"/>
</dbReference>